<dbReference type="Proteomes" id="UP000254841">
    <property type="component" value="Unassembled WGS sequence"/>
</dbReference>
<evidence type="ECO:0000256" key="9">
    <source>
        <dbReference type="ARBA" id="ARBA00049893"/>
    </source>
</evidence>
<dbReference type="SUPFAM" id="SSF64438">
    <property type="entry name" value="CNF1/YfiH-like putative cysteine hydrolases"/>
    <property type="match status" value="1"/>
</dbReference>
<comment type="catalytic activity">
    <reaction evidence="1">
        <text>inosine + phosphate = alpha-D-ribose 1-phosphate + hypoxanthine</text>
        <dbReference type="Rhea" id="RHEA:27646"/>
        <dbReference type="ChEBI" id="CHEBI:17368"/>
        <dbReference type="ChEBI" id="CHEBI:17596"/>
        <dbReference type="ChEBI" id="CHEBI:43474"/>
        <dbReference type="ChEBI" id="CHEBI:57720"/>
        <dbReference type="EC" id="2.4.2.1"/>
    </reaction>
    <physiologicalReaction direction="left-to-right" evidence="1">
        <dbReference type="Rhea" id="RHEA:27647"/>
    </physiologicalReaction>
</comment>
<keyword evidence="4" id="KW-0479">Metal-binding</keyword>
<sequence>MGHCDALDSIFYTSTQSPIFSHFPIDFVQTCALGGVSQAPFTGCNLAYHTGDLAESVTANRKHILRYFGENKQLLWCDQIHSAHIADATDPNIIHSLAAGTIQADGIICASPSHIALIMVADCNPIIIYSPQDNIFALLHAGRAGVCGQILTKGVEALAQKGVDSRDMYVFIGSSIRVCCYEISPSLARQIASAFGEKYIHTRNGSTTLDLVAMLQDECNALGIDKKHLEILDSCTMCDERLFSYRRASKAQAQTGRFGILASLRH</sequence>
<dbReference type="GO" id="GO:0005507">
    <property type="term" value="F:copper ion binding"/>
    <property type="evidence" value="ECO:0007669"/>
    <property type="project" value="TreeGrafter"/>
</dbReference>
<evidence type="ECO:0000256" key="1">
    <source>
        <dbReference type="ARBA" id="ARBA00000553"/>
    </source>
</evidence>
<proteinExistence type="inferred from homology"/>
<comment type="catalytic activity">
    <reaction evidence="8">
        <text>adenosine + phosphate = alpha-D-ribose 1-phosphate + adenine</text>
        <dbReference type="Rhea" id="RHEA:27642"/>
        <dbReference type="ChEBI" id="CHEBI:16335"/>
        <dbReference type="ChEBI" id="CHEBI:16708"/>
        <dbReference type="ChEBI" id="CHEBI:43474"/>
        <dbReference type="ChEBI" id="CHEBI:57720"/>
        <dbReference type="EC" id="2.4.2.1"/>
    </reaction>
    <physiologicalReaction direction="left-to-right" evidence="8">
        <dbReference type="Rhea" id="RHEA:27643"/>
    </physiologicalReaction>
</comment>
<comment type="catalytic activity">
    <reaction evidence="9">
        <text>S-methyl-5'-thioadenosine + phosphate = 5-(methylsulfanyl)-alpha-D-ribose 1-phosphate + adenine</text>
        <dbReference type="Rhea" id="RHEA:11852"/>
        <dbReference type="ChEBI" id="CHEBI:16708"/>
        <dbReference type="ChEBI" id="CHEBI:17509"/>
        <dbReference type="ChEBI" id="CHEBI:43474"/>
        <dbReference type="ChEBI" id="CHEBI:58533"/>
        <dbReference type="EC" id="2.4.2.28"/>
    </reaction>
    <physiologicalReaction direction="left-to-right" evidence="9">
        <dbReference type="Rhea" id="RHEA:11853"/>
    </physiologicalReaction>
</comment>
<dbReference type="Pfam" id="PF02578">
    <property type="entry name" value="Cu-oxidase_4"/>
    <property type="match status" value="1"/>
</dbReference>
<accession>A0A377J6G3</accession>
<keyword evidence="5" id="KW-0378">Hydrolase</keyword>
<evidence type="ECO:0000256" key="5">
    <source>
        <dbReference type="ARBA" id="ARBA00022801"/>
    </source>
</evidence>
<evidence type="ECO:0000256" key="3">
    <source>
        <dbReference type="ARBA" id="ARBA00022679"/>
    </source>
</evidence>
<dbReference type="Gene3D" id="3.60.140.10">
    <property type="entry name" value="CNF1/YfiH-like putative cysteine hydrolases"/>
    <property type="match status" value="1"/>
</dbReference>
<dbReference type="GO" id="GO:0017061">
    <property type="term" value="F:S-methyl-5-thioadenosine phosphorylase activity"/>
    <property type="evidence" value="ECO:0007669"/>
    <property type="project" value="UniProtKB-EC"/>
</dbReference>
<dbReference type="PANTHER" id="PTHR30616:SF2">
    <property type="entry name" value="PURINE NUCLEOSIDE PHOSPHORYLASE LACC1"/>
    <property type="match status" value="1"/>
</dbReference>
<dbReference type="EMBL" id="UGHV01000001">
    <property type="protein sequence ID" value="STO98061.1"/>
    <property type="molecule type" value="Genomic_DNA"/>
</dbReference>
<dbReference type="RefSeq" id="WP_115012237.1">
    <property type="nucleotide sequence ID" value="NZ_UGHV01000001.1"/>
</dbReference>
<evidence type="ECO:0000256" key="4">
    <source>
        <dbReference type="ARBA" id="ARBA00022723"/>
    </source>
</evidence>
<evidence type="ECO:0000313" key="10">
    <source>
        <dbReference type="EMBL" id="STO98061.1"/>
    </source>
</evidence>
<comment type="similarity">
    <text evidence="2">Belongs to the purine nucleoside phosphorylase YfiH/LACC1 family.</text>
</comment>
<dbReference type="GO" id="GO:0016787">
    <property type="term" value="F:hydrolase activity"/>
    <property type="evidence" value="ECO:0007669"/>
    <property type="project" value="UniProtKB-KW"/>
</dbReference>
<keyword evidence="6" id="KW-0862">Zinc</keyword>
<dbReference type="AlphaFoldDB" id="A0A377J6G3"/>
<reference evidence="10 11" key="1">
    <citation type="submission" date="2018-06" db="EMBL/GenBank/DDBJ databases">
        <authorList>
            <consortium name="Pathogen Informatics"/>
            <person name="Doyle S."/>
        </authorList>
    </citation>
    <scope>NUCLEOTIDE SEQUENCE [LARGE SCALE GENOMIC DNA]</scope>
    <source>
        <strain evidence="10 11">NCTC12410</strain>
    </source>
</reference>
<evidence type="ECO:0000256" key="6">
    <source>
        <dbReference type="ARBA" id="ARBA00022833"/>
    </source>
</evidence>
<dbReference type="OrthoDB" id="4279at2"/>
<gene>
    <name evidence="10" type="primary">yfiH</name>
    <name evidence="10" type="ORF">NCTC12410_01915</name>
</gene>
<dbReference type="InterPro" id="IPR003730">
    <property type="entry name" value="Cu_polyphenol_OxRdtase"/>
</dbReference>
<evidence type="ECO:0000256" key="7">
    <source>
        <dbReference type="ARBA" id="ARBA00047989"/>
    </source>
</evidence>
<organism evidence="10 11">
    <name type="scientific">Helicobacter canis</name>
    <dbReference type="NCBI Taxonomy" id="29419"/>
    <lineage>
        <taxon>Bacteria</taxon>
        <taxon>Pseudomonadati</taxon>
        <taxon>Campylobacterota</taxon>
        <taxon>Epsilonproteobacteria</taxon>
        <taxon>Campylobacterales</taxon>
        <taxon>Helicobacteraceae</taxon>
        <taxon>Helicobacter</taxon>
    </lineage>
</organism>
<keyword evidence="3" id="KW-0808">Transferase</keyword>
<protein>
    <submittedName>
        <fullName evidence="10">Laccase domain protein yfiH</fullName>
    </submittedName>
</protein>
<evidence type="ECO:0000256" key="8">
    <source>
        <dbReference type="ARBA" id="ARBA00048968"/>
    </source>
</evidence>
<dbReference type="InterPro" id="IPR011324">
    <property type="entry name" value="Cytotoxic_necrot_fac-like_cat"/>
</dbReference>
<evidence type="ECO:0000256" key="2">
    <source>
        <dbReference type="ARBA" id="ARBA00007353"/>
    </source>
</evidence>
<dbReference type="CDD" id="cd16833">
    <property type="entry name" value="YfiH"/>
    <property type="match status" value="1"/>
</dbReference>
<evidence type="ECO:0000313" key="11">
    <source>
        <dbReference type="Proteomes" id="UP000254841"/>
    </source>
</evidence>
<comment type="catalytic activity">
    <reaction evidence="7">
        <text>adenosine + H2O + H(+) = inosine + NH4(+)</text>
        <dbReference type="Rhea" id="RHEA:24408"/>
        <dbReference type="ChEBI" id="CHEBI:15377"/>
        <dbReference type="ChEBI" id="CHEBI:15378"/>
        <dbReference type="ChEBI" id="CHEBI:16335"/>
        <dbReference type="ChEBI" id="CHEBI:17596"/>
        <dbReference type="ChEBI" id="CHEBI:28938"/>
        <dbReference type="EC" id="3.5.4.4"/>
    </reaction>
    <physiologicalReaction direction="left-to-right" evidence="7">
        <dbReference type="Rhea" id="RHEA:24409"/>
    </physiologicalReaction>
</comment>
<dbReference type="PANTHER" id="PTHR30616">
    <property type="entry name" value="UNCHARACTERIZED PROTEIN YFIH"/>
    <property type="match status" value="1"/>
</dbReference>
<name>A0A377J6G3_9HELI</name>
<dbReference type="InterPro" id="IPR038371">
    <property type="entry name" value="Cu_polyphenol_OxRdtase_sf"/>
</dbReference>